<dbReference type="SMART" id="SM00448">
    <property type="entry name" value="REC"/>
    <property type="match status" value="1"/>
</dbReference>
<dbReference type="GO" id="GO:0000156">
    <property type="term" value="F:phosphorelay response regulator activity"/>
    <property type="evidence" value="ECO:0007669"/>
    <property type="project" value="TreeGrafter"/>
</dbReference>
<accession>A0A7K1LKV7</accession>
<proteinExistence type="predicted"/>
<dbReference type="Gene3D" id="3.40.50.2300">
    <property type="match status" value="1"/>
</dbReference>
<dbReference type="Pfam" id="PF00072">
    <property type="entry name" value="Response_reg"/>
    <property type="match status" value="1"/>
</dbReference>
<dbReference type="AlphaFoldDB" id="A0A7K1LKV7"/>
<dbReference type="InterPro" id="IPR005471">
    <property type="entry name" value="Tscrpt_reg_IclR_N"/>
</dbReference>
<protein>
    <submittedName>
        <fullName evidence="3">Response regulator</fullName>
    </submittedName>
</protein>
<dbReference type="OrthoDB" id="7187989at2"/>
<dbReference type="Pfam" id="PF09339">
    <property type="entry name" value="HTH_IclR"/>
    <property type="match status" value="1"/>
</dbReference>
<dbReference type="RefSeq" id="WP_129315591.1">
    <property type="nucleotide sequence ID" value="NZ_NOIQ01000009.1"/>
</dbReference>
<feature type="modified residue" description="4-aspartylphosphate" evidence="1">
    <location>
        <position position="54"/>
    </location>
</feature>
<dbReference type="Proteomes" id="UP000462152">
    <property type="component" value="Unassembled WGS sequence"/>
</dbReference>
<dbReference type="InterPro" id="IPR036388">
    <property type="entry name" value="WH-like_DNA-bd_sf"/>
</dbReference>
<evidence type="ECO:0000256" key="1">
    <source>
        <dbReference type="PROSITE-ProRule" id="PRU00169"/>
    </source>
</evidence>
<sequence>MTKVLVVDDDLYVGQLHCEYVDQVAGFEALEPVRDVHAAREALDGGEVDLVLVDYVLPDGNGVDLLRSADTDAAVLSAVADAAVVRSALRAGALTYILKPFDAAVLQGFLRRYARYRRLLDRERLDQAGLDRALRALTDSVGTTPATHSPGSSTSGTILETLRGASAVMSAAEVAEAVGISRATAQRHLVKLAESRSVTVTLHYGSTGRPEHLYGAER</sequence>
<dbReference type="EMBL" id="WOGT01000008">
    <property type="protein sequence ID" value="MUN55799.1"/>
    <property type="molecule type" value="Genomic_DNA"/>
</dbReference>
<dbReference type="GO" id="GO:0003677">
    <property type="term" value="F:DNA binding"/>
    <property type="evidence" value="ECO:0007669"/>
    <property type="project" value="InterPro"/>
</dbReference>
<reference evidence="3 4" key="1">
    <citation type="submission" date="2019-12" db="EMBL/GenBank/DDBJ databases">
        <authorList>
            <person name="Li J."/>
            <person name="Shi Y."/>
            <person name="Xu G."/>
            <person name="Xiao D."/>
            <person name="Ran X."/>
        </authorList>
    </citation>
    <scope>NUCLEOTIDE SEQUENCE [LARGE SCALE GENOMIC DNA]</scope>
    <source>
        <strain evidence="3 4">JCM 15915</strain>
    </source>
</reference>
<evidence type="ECO:0000313" key="4">
    <source>
        <dbReference type="Proteomes" id="UP000462152"/>
    </source>
</evidence>
<dbReference type="PROSITE" id="PS50110">
    <property type="entry name" value="RESPONSE_REGULATORY"/>
    <property type="match status" value="1"/>
</dbReference>
<feature type="domain" description="Response regulatory" evidence="2">
    <location>
        <begin position="3"/>
        <end position="114"/>
    </location>
</feature>
<dbReference type="InterPro" id="IPR051271">
    <property type="entry name" value="2C-system_Tx_regulators"/>
</dbReference>
<dbReference type="PANTHER" id="PTHR45526:SF1">
    <property type="entry name" value="TRANSCRIPTIONAL REGULATORY PROTEIN DCUR-RELATED"/>
    <property type="match status" value="1"/>
</dbReference>
<dbReference type="Gene3D" id="1.10.10.10">
    <property type="entry name" value="Winged helix-like DNA-binding domain superfamily/Winged helix DNA-binding domain"/>
    <property type="match status" value="1"/>
</dbReference>
<keyword evidence="4" id="KW-1185">Reference proteome</keyword>
<dbReference type="InterPro" id="IPR001789">
    <property type="entry name" value="Sig_transdc_resp-reg_receiver"/>
</dbReference>
<dbReference type="SUPFAM" id="SSF52172">
    <property type="entry name" value="CheY-like"/>
    <property type="match status" value="1"/>
</dbReference>
<comment type="caution">
    <text evidence="3">The sequence shown here is derived from an EMBL/GenBank/DDBJ whole genome shotgun (WGS) entry which is preliminary data.</text>
</comment>
<evidence type="ECO:0000259" key="2">
    <source>
        <dbReference type="PROSITE" id="PS50110"/>
    </source>
</evidence>
<keyword evidence="1" id="KW-0597">Phosphoprotein</keyword>
<name>A0A7K1LKV7_9MICC</name>
<dbReference type="GO" id="GO:0006355">
    <property type="term" value="P:regulation of DNA-templated transcription"/>
    <property type="evidence" value="ECO:0007669"/>
    <property type="project" value="InterPro"/>
</dbReference>
<dbReference type="SUPFAM" id="SSF46785">
    <property type="entry name" value="Winged helix' DNA-binding domain"/>
    <property type="match status" value="1"/>
</dbReference>
<dbReference type="InterPro" id="IPR011006">
    <property type="entry name" value="CheY-like_superfamily"/>
</dbReference>
<evidence type="ECO:0000313" key="3">
    <source>
        <dbReference type="EMBL" id="MUN55799.1"/>
    </source>
</evidence>
<organism evidence="3 4">
    <name type="scientific">Rothia koreensis</name>
    <dbReference type="NCBI Taxonomy" id="592378"/>
    <lineage>
        <taxon>Bacteria</taxon>
        <taxon>Bacillati</taxon>
        <taxon>Actinomycetota</taxon>
        <taxon>Actinomycetes</taxon>
        <taxon>Micrococcales</taxon>
        <taxon>Micrococcaceae</taxon>
        <taxon>Rothia</taxon>
    </lineage>
</organism>
<dbReference type="PANTHER" id="PTHR45526">
    <property type="entry name" value="TRANSCRIPTIONAL REGULATORY PROTEIN DPIA"/>
    <property type="match status" value="1"/>
</dbReference>
<dbReference type="InterPro" id="IPR036390">
    <property type="entry name" value="WH_DNA-bd_sf"/>
</dbReference>
<gene>
    <name evidence="3" type="ORF">GMA10_11350</name>
</gene>